<sequence length="778" mass="89168">MEKNKGFYAYPANPIEIGQCIEATVSRINQTSSQIFVSTWKQMNIIGQFISEQVLSGIDNSDFLIADITDLNFNVTYEIGYAIGKSKKIFLTKNKSIYANGLKIEDVGIFDTLGYHEYQNTQELQSFVSSIINKSPLELSSVLNRKAPVYLLDTPFITDWSGRIISRIKKSGYIYRDFNPNEIPRLSAFDAISQVSSSYGVIVPLLSSNSVGHNVHNLRAAFIAGLSDGMGKALCIIQNGDNPVPLDYRDFVNVTYHPDDINEFIGQFASEVAKAFQQSNEESKPKEKSFLKKLNLGATSAENEMRDLDAYYLETDQYLKALRGEAHLVIGRKGSGKSAIFLQIRDRERDRNRSKNIVLDLKPDGYKLIKFKERMLSFLEEGTYLHTVTAFWEYVLLLEICYKIIEKDKKRYIHDHMLYEGYRSLSVSELYNVDGYDSEGDFLERMSVLMEKIYSEYEKLHKGELQVRLTSAQVTELIHKHNVKQLRNQLISYMDNKGSLWLLFDNIDNGWPTSGLEHGDLIIIRALIDATRKIEREFSRNNLNVKTAVFLRKDVYELLVRETSDRGKEASVLLDWTDPDLLRELIRLRIVVNGLDENIDFQTAWLKIFDSHYKGEETSQYLIDRSLMRPRFLLNLINHCKSFAINLNHETINSTDIEKGLHAYSSDLLKDIGYELRDVATESDGILYLFIGSKSELSVSETMGILSSTNLTEDEVTKAYNLLLWYGFLGVRIKSDDPKYIYDFNYNKNLMDGIAKKDPDNTSLIINQAFWPALMINS</sequence>
<proteinExistence type="predicted"/>
<dbReference type="Proteomes" id="UP000595309">
    <property type="component" value="Chromosome"/>
</dbReference>
<dbReference type="RefSeq" id="WP_050124358.1">
    <property type="nucleotide sequence ID" value="NZ_CGHW01000003.1"/>
</dbReference>
<protein>
    <submittedName>
        <fullName evidence="1">Uncharacterized protein</fullName>
    </submittedName>
</protein>
<evidence type="ECO:0000313" key="2">
    <source>
        <dbReference type="Proteomes" id="UP000595309"/>
    </source>
</evidence>
<evidence type="ECO:0000313" key="1">
    <source>
        <dbReference type="EMBL" id="QQU46061.1"/>
    </source>
</evidence>
<reference evidence="1 2" key="1">
    <citation type="submission" date="2021-01" db="EMBL/GenBank/DDBJ databases">
        <title>FDA dAtabase for Regulatory Grade micrObial Sequences (FDA-ARGOS): Supporting development and validation of Infectious Disease Dx tests.</title>
        <authorList>
            <person name="Blissenbach B."/>
            <person name="Krut O."/>
            <person name="Tallon L."/>
            <person name="Sadzewicz L."/>
            <person name="Zhao X."/>
            <person name="Boylan J."/>
            <person name="Ott S."/>
            <person name="Bowen H."/>
            <person name="Vavikolanu K."/>
            <person name="Mehta A."/>
            <person name="Aluvathingal J."/>
            <person name="Nadendla S."/>
            <person name="Yan Y."/>
            <person name="Sichtig H."/>
        </authorList>
    </citation>
    <scope>NUCLEOTIDE SEQUENCE [LARGE SCALE GENOMIC DNA]</scope>
    <source>
        <strain evidence="1 2">FDAARGOS_1082</strain>
    </source>
</reference>
<dbReference type="EMBL" id="CP068146">
    <property type="protein sequence ID" value="QQU46061.1"/>
    <property type="molecule type" value="Genomic_DNA"/>
</dbReference>
<dbReference type="InterPro" id="IPR059206">
    <property type="entry name" value="Sll1717-like"/>
</dbReference>
<dbReference type="NCBIfam" id="NF047389">
    <property type="entry name" value="ATPase_Sll1717"/>
    <property type="match status" value="1"/>
</dbReference>
<dbReference type="Gene3D" id="3.40.50.450">
    <property type="match status" value="1"/>
</dbReference>
<gene>
    <name evidence="1" type="ORF">I6I39_13895</name>
</gene>
<name>A0A7T9XS12_YEREN</name>
<accession>A0A7T9XS12</accession>
<organism evidence="1 2">
    <name type="scientific">Yersinia enterocolitica</name>
    <dbReference type="NCBI Taxonomy" id="630"/>
    <lineage>
        <taxon>Bacteria</taxon>
        <taxon>Pseudomonadati</taxon>
        <taxon>Pseudomonadota</taxon>
        <taxon>Gammaproteobacteria</taxon>
        <taxon>Enterobacterales</taxon>
        <taxon>Yersiniaceae</taxon>
        <taxon>Yersinia</taxon>
    </lineage>
</organism>
<dbReference type="AlphaFoldDB" id="A0A7T9XS12"/>